<accession>A0A7H2BIW4</accession>
<protein>
    <submittedName>
        <fullName evidence="1">DUF192 domain-containing protein</fullName>
    </submittedName>
</protein>
<dbReference type="AlphaFoldDB" id="A0A7H2BIW4"/>
<dbReference type="RefSeq" id="WP_190617138.1">
    <property type="nucleotide sequence ID" value="NZ_CP061538.1"/>
</dbReference>
<dbReference type="InterPro" id="IPR038695">
    <property type="entry name" value="Saro_0823-like_sf"/>
</dbReference>
<evidence type="ECO:0000313" key="1">
    <source>
        <dbReference type="EMBL" id="QNV39610.1"/>
    </source>
</evidence>
<dbReference type="KEGG" id="rama:IDM48_09595"/>
<proteinExistence type="predicted"/>
<sequence>MGLLWWTVVLLAVLCLAGIALYQALKFIASRDAQNLDALPHRTVVGPAGSLKLAVAETTDSLSKGLSGHQKLKNVHGLLLVLPRKATSLTLLGVQFPLDVVWLDAQNRVLKVAYDVKPGFGTLRLPSPARTAAVIEVPALKLRKLGAIEPGTTLSWK</sequence>
<keyword evidence="2" id="KW-1185">Reference proteome</keyword>
<dbReference type="Pfam" id="PF02643">
    <property type="entry name" value="DUF192"/>
    <property type="match status" value="1"/>
</dbReference>
<dbReference type="Gene3D" id="2.60.120.1140">
    <property type="entry name" value="Protein of unknown function DUF192"/>
    <property type="match status" value="1"/>
</dbReference>
<reference evidence="1 2" key="1">
    <citation type="submission" date="2020-09" db="EMBL/GenBank/DDBJ databases">
        <title>Investigation of environmental microbe.</title>
        <authorList>
            <person name="Ou Y."/>
            <person name="Kang Q."/>
        </authorList>
    </citation>
    <scope>NUCLEOTIDE SEQUENCE [LARGE SCALE GENOMIC DNA]</scope>
    <source>
        <strain evidence="1 2">KJZ-9</strain>
    </source>
</reference>
<dbReference type="Proteomes" id="UP000516421">
    <property type="component" value="Chromosome"/>
</dbReference>
<dbReference type="EMBL" id="CP061538">
    <property type="protein sequence ID" value="QNV39610.1"/>
    <property type="molecule type" value="Genomic_DNA"/>
</dbReference>
<name>A0A7H2BIW4_9MICC</name>
<organism evidence="1 2">
    <name type="scientific">Rothia amarae</name>
    <dbReference type="NCBI Taxonomy" id="169480"/>
    <lineage>
        <taxon>Bacteria</taxon>
        <taxon>Bacillati</taxon>
        <taxon>Actinomycetota</taxon>
        <taxon>Actinomycetes</taxon>
        <taxon>Micrococcales</taxon>
        <taxon>Micrococcaceae</taxon>
        <taxon>Rothia</taxon>
    </lineage>
</organism>
<gene>
    <name evidence="1" type="ORF">IDM48_09595</name>
</gene>
<evidence type="ECO:0000313" key="2">
    <source>
        <dbReference type="Proteomes" id="UP000516421"/>
    </source>
</evidence>
<dbReference type="InterPro" id="IPR003795">
    <property type="entry name" value="DUF192"/>
</dbReference>